<organism evidence="2 3">
    <name type="scientific">Halolactibacillus miurensis</name>
    <dbReference type="NCBI Taxonomy" id="306541"/>
    <lineage>
        <taxon>Bacteria</taxon>
        <taxon>Bacillati</taxon>
        <taxon>Bacillota</taxon>
        <taxon>Bacilli</taxon>
        <taxon>Bacillales</taxon>
        <taxon>Bacillaceae</taxon>
        <taxon>Halolactibacillus</taxon>
    </lineage>
</organism>
<name>A0A1I6UGS6_9BACI</name>
<dbReference type="RefSeq" id="WP_062321305.1">
    <property type="nucleotide sequence ID" value="NZ_BJWJ01000027.1"/>
</dbReference>
<reference evidence="1 4" key="2">
    <citation type="submission" date="2019-07" db="EMBL/GenBank/DDBJ databases">
        <title>Whole genome shotgun sequence of Halolactibacillus miurensis NBRC 100873.</title>
        <authorList>
            <person name="Hosoyama A."/>
            <person name="Uohara A."/>
            <person name="Ohji S."/>
            <person name="Ichikawa N."/>
        </authorList>
    </citation>
    <scope>NUCLEOTIDE SEQUENCE [LARGE SCALE GENOMIC DNA]</scope>
    <source>
        <strain evidence="1 4">NBRC 100873</strain>
    </source>
</reference>
<protein>
    <submittedName>
        <fullName evidence="2">Tocopherol cyclase</fullName>
    </submittedName>
</protein>
<dbReference type="STRING" id="306541.SAMN05421668_12624"/>
<dbReference type="Proteomes" id="UP000321773">
    <property type="component" value="Unassembled WGS sequence"/>
</dbReference>
<dbReference type="EMBL" id="FPAI01000026">
    <property type="protein sequence ID" value="SFT00588.1"/>
    <property type="molecule type" value="Genomic_DNA"/>
</dbReference>
<dbReference type="GO" id="GO:0009976">
    <property type="term" value="F:tocopherol cyclase activity"/>
    <property type="evidence" value="ECO:0007669"/>
    <property type="project" value="InterPro"/>
</dbReference>
<evidence type="ECO:0000313" key="2">
    <source>
        <dbReference type="EMBL" id="SFT00588.1"/>
    </source>
</evidence>
<dbReference type="InterPro" id="IPR025893">
    <property type="entry name" value="Tocopherol_cyclase"/>
</dbReference>
<reference evidence="2 3" key="1">
    <citation type="submission" date="2016-10" db="EMBL/GenBank/DDBJ databases">
        <authorList>
            <person name="de Groot N.N."/>
        </authorList>
    </citation>
    <scope>NUCLEOTIDE SEQUENCE [LARGE SCALE GENOMIC DNA]</scope>
    <source>
        <strain evidence="2 3">DSM 17074</strain>
    </source>
</reference>
<keyword evidence="4" id="KW-1185">Reference proteome</keyword>
<dbReference type="PANTHER" id="PTHR35309">
    <property type="match status" value="1"/>
</dbReference>
<dbReference type="Proteomes" id="UP000199139">
    <property type="component" value="Unassembled WGS sequence"/>
</dbReference>
<accession>A0A1I6UGS6</accession>
<dbReference type="AlphaFoldDB" id="A0A1I6UGS6"/>
<dbReference type="PANTHER" id="PTHR35309:SF4">
    <property type="entry name" value="TOCOPHEROL CYCLASE"/>
    <property type="match status" value="1"/>
</dbReference>
<dbReference type="SUPFAM" id="SSF159245">
    <property type="entry name" value="AttH-like"/>
    <property type="match status" value="1"/>
</dbReference>
<dbReference type="Pfam" id="PF14249">
    <property type="entry name" value="Tocopherol_cycl"/>
    <property type="match status" value="1"/>
</dbReference>
<gene>
    <name evidence="1" type="ORF">HMI01_22380</name>
    <name evidence="2" type="ORF">SAMN05421668_12624</name>
</gene>
<evidence type="ECO:0000313" key="4">
    <source>
        <dbReference type="Proteomes" id="UP000321773"/>
    </source>
</evidence>
<evidence type="ECO:0000313" key="1">
    <source>
        <dbReference type="EMBL" id="GEM05250.1"/>
    </source>
</evidence>
<sequence length="321" mass="36765">MINRHTHPEIFQGQLKHQHYFEGWYFKHTSTSSNQSIAFIPGISLNPDDSHAFIQVIQSHPVRTYYFTYPLDTFHTTDVPFSVTIGDSFFSLTETRIDINDDTYHFKGQFLYDTIIPINRSLLTPNIMGFFSYIPKMACKHGVISMHHHVNGTLTDAGGHTLTFKQDHGYIEKDWGHSFPEKYIWSQANHFPTKQASLMVSVATIPLLKTSFIGHLCHLHLDGKDYRFATYNGSKITQLKITDQHLFLILTKNQWRLEINAWLDDAKELKAPLNGAMTDTIKEGLGGKLDFKLYHHNQLIHADSSPYAGIEVVKMANINVD</sequence>
<dbReference type="EMBL" id="BJWJ01000027">
    <property type="protein sequence ID" value="GEM05250.1"/>
    <property type="molecule type" value="Genomic_DNA"/>
</dbReference>
<proteinExistence type="predicted"/>
<evidence type="ECO:0000313" key="3">
    <source>
        <dbReference type="Proteomes" id="UP000199139"/>
    </source>
</evidence>